<protein>
    <recommendedName>
        <fullName evidence="7">Ankyrin repeat domain-containing protein</fullName>
    </recommendedName>
</protein>
<name>A0ABP0KW96_9DINO</name>
<evidence type="ECO:0000256" key="3">
    <source>
        <dbReference type="PROSITE-ProRule" id="PRU00023"/>
    </source>
</evidence>
<feature type="region of interest" description="Disordered" evidence="4">
    <location>
        <begin position="44"/>
        <end position="65"/>
    </location>
</feature>
<dbReference type="PROSITE" id="PS50088">
    <property type="entry name" value="ANK_REPEAT"/>
    <property type="match status" value="1"/>
</dbReference>
<proteinExistence type="predicted"/>
<evidence type="ECO:0000313" key="5">
    <source>
        <dbReference type="EMBL" id="CAK9030234.1"/>
    </source>
</evidence>
<evidence type="ECO:0000256" key="4">
    <source>
        <dbReference type="SAM" id="MobiDB-lite"/>
    </source>
</evidence>
<dbReference type="PROSITE" id="PS50297">
    <property type="entry name" value="ANK_REP_REGION"/>
    <property type="match status" value="1"/>
</dbReference>
<keyword evidence="2 3" id="KW-0040">ANK repeat</keyword>
<evidence type="ECO:0000256" key="1">
    <source>
        <dbReference type="ARBA" id="ARBA00022737"/>
    </source>
</evidence>
<reference evidence="5 6" key="1">
    <citation type="submission" date="2024-02" db="EMBL/GenBank/DDBJ databases">
        <authorList>
            <person name="Chen Y."/>
            <person name="Shah S."/>
            <person name="Dougan E. K."/>
            <person name="Thang M."/>
            <person name="Chan C."/>
        </authorList>
    </citation>
    <scope>NUCLEOTIDE SEQUENCE [LARGE SCALE GENOMIC DNA]</scope>
</reference>
<comment type="caution">
    <text evidence="5">The sequence shown here is derived from an EMBL/GenBank/DDBJ whole genome shotgun (WGS) entry which is preliminary data.</text>
</comment>
<organism evidence="5 6">
    <name type="scientific">Durusdinium trenchii</name>
    <dbReference type="NCBI Taxonomy" id="1381693"/>
    <lineage>
        <taxon>Eukaryota</taxon>
        <taxon>Sar</taxon>
        <taxon>Alveolata</taxon>
        <taxon>Dinophyceae</taxon>
        <taxon>Suessiales</taxon>
        <taxon>Symbiodiniaceae</taxon>
        <taxon>Durusdinium</taxon>
    </lineage>
</organism>
<dbReference type="InterPro" id="IPR002110">
    <property type="entry name" value="Ankyrin_rpt"/>
</dbReference>
<dbReference type="InterPro" id="IPR036770">
    <property type="entry name" value="Ankyrin_rpt-contain_sf"/>
</dbReference>
<dbReference type="SUPFAM" id="SSF48403">
    <property type="entry name" value="Ankyrin repeat"/>
    <property type="match status" value="1"/>
</dbReference>
<sequence>MWRGLGPAQLEKGVTAGCVGMMEFGEPDEFAGEGFTEELVVRPNQRSKGSKKPLMVGQSRSTTGESGVTRLMAAAQYGSVEGIKRIYEAGDSLEIRDVRGWTALHYAAHELQYDAYVTLLKLGADPEKKTYTGHTPIEVANAVDPSQAEKMRLAAIGARAV</sequence>
<dbReference type="SMART" id="SM00248">
    <property type="entry name" value="ANK"/>
    <property type="match status" value="2"/>
</dbReference>
<accession>A0ABP0KW96</accession>
<evidence type="ECO:0000256" key="2">
    <source>
        <dbReference type="ARBA" id="ARBA00023043"/>
    </source>
</evidence>
<gene>
    <name evidence="5" type="ORF">CCMP2556_LOCUS17795</name>
</gene>
<dbReference type="EMBL" id="CAXAMN010009946">
    <property type="protein sequence ID" value="CAK9030234.1"/>
    <property type="molecule type" value="Genomic_DNA"/>
</dbReference>
<dbReference type="Pfam" id="PF12796">
    <property type="entry name" value="Ank_2"/>
    <property type="match status" value="1"/>
</dbReference>
<keyword evidence="1" id="KW-0677">Repeat</keyword>
<keyword evidence="6" id="KW-1185">Reference proteome</keyword>
<dbReference type="Proteomes" id="UP001642484">
    <property type="component" value="Unassembled WGS sequence"/>
</dbReference>
<dbReference type="Gene3D" id="1.25.40.20">
    <property type="entry name" value="Ankyrin repeat-containing domain"/>
    <property type="match status" value="1"/>
</dbReference>
<evidence type="ECO:0008006" key="7">
    <source>
        <dbReference type="Google" id="ProtNLM"/>
    </source>
</evidence>
<feature type="repeat" description="ANK" evidence="3">
    <location>
        <begin position="99"/>
        <end position="131"/>
    </location>
</feature>
<dbReference type="PANTHER" id="PTHR24171">
    <property type="entry name" value="ANKYRIN REPEAT DOMAIN-CONTAINING PROTEIN 39-RELATED"/>
    <property type="match status" value="1"/>
</dbReference>
<evidence type="ECO:0000313" key="6">
    <source>
        <dbReference type="Proteomes" id="UP001642484"/>
    </source>
</evidence>